<comment type="similarity">
    <text evidence="2">Belongs to the aldo/keto reductase family. Aldo/keto reductase 2 subfamily.</text>
</comment>
<name>A0A4S4KPZ2_9APHY</name>
<accession>A0A4S4KPZ2</accession>
<dbReference type="AlphaFoldDB" id="A0A4S4KPZ2"/>
<dbReference type="Pfam" id="PF00248">
    <property type="entry name" value="Aldo_ket_red"/>
    <property type="match status" value="1"/>
</dbReference>
<dbReference type="Gene3D" id="3.20.20.100">
    <property type="entry name" value="NADP-dependent oxidoreductase domain"/>
    <property type="match status" value="1"/>
</dbReference>
<organism evidence="4 5">
    <name type="scientific">Hermanssonia centrifuga</name>
    <dbReference type="NCBI Taxonomy" id="98765"/>
    <lineage>
        <taxon>Eukaryota</taxon>
        <taxon>Fungi</taxon>
        <taxon>Dikarya</taxon>
        <taxon>Basidiomycota</taxon>
        <taxon>Agaricomycotina</taxon>
        <taxon>Agaricomycetes</taxon>
        <taxon>Polyporales</taxon>
        <taxon>Meruliaceae</taxon>
        <taxon>Hermanssonia</taxon>
    </lineage>
</organism>
<evidence type="ECO:0000256" key="2">
    <source>
        <dbReference type="ARBA" id="ARBA00038157"/>
    </source>
</evidence>
<dbReference type="Proteomes" id="UP000309038">
    <property type="component" value="Unassembled WGS sequence"/>
</dbReference>
<keyword evidence="1" id="KW-0560">Oxidoreductase</keyword>
<dbReference type="SUPFAM" id="SSF51430">
    <property type="entry name" value="NAD(P)-linked oxidoreductase"/>
    <property type="match status" value="1"/>
</dbReference>
<sequence length="345" mass="39174">MAATTVWVQWDKDSSFKLLDAFYEAGGNFIDTANNYQDETSEAFIGEWIEKRGIREQMVIATKYTSNYKRGATDSEVPQKTHYTGNNMKALHISVEASLKKLRTDYIDILYLHWWDYNTSVEEVMNGLHNLVVQGKVLYLGVSDTPAWIVSKANLYARMMGKTPFVIYQGAWSILMRDFEREILPMALSEGLALAPWNVLAGGKIRSDSEEQKRRETGEHGRKLFGPWERTDNERKVCDALEKVAQEVGAKNITSVAIAYVMQKAPYVFPIIGGRKVEHFHANLEALDITLTPEQIAYLESIVPFDKGFPQGLIGDGSEYTIWHKTAGHFDKWPRAEPIRPAMAK</sequence>
<dbReference type="GO" id="GO:0016491">
    <property type="term" value="F:oxidoreductase activity"/>
    <property type="evidence" value="ECO:0007669"/>
    <property type="project" value="UniProtKB-KW"/>
</dbReference>
<evidence type="ECO:0000313" key="4">
    <source>
        <dbReference type="EMBL" id="THH00307.1"/>
    </source>
</evidence>
<dbReference type="PANTHER" id="PTHR43364:SF2">
    <property type="entry name" value="ARYL-ALCOHOL DEHYDROGENASE AAD10-RELATED"/>
    <property type="match status" value="1"/>
</dbReference>
<comment type="caution">
    <text evidence="4">The sequence shown here is derived from an EMBL/GenBank/DDBJ whole genome shotgun (WGS) entry which is preliminary data.</text>
</comment>
<dbReference type="InterPro" id="IPR050523">
    <property type="entry name" value="AKR_Detox_Biosynth"/>
</dbReference>
<evidence type="ECO:0000256" key="1">
    <source>
        <dbReference type="ARBA" id="ARBA00023002"/>
    </source>
</evidence>
<reference evidence="4 5" key="1">
    <citation type="submission" date="2019-02" db="EMBL/GenBank/DDBJ databases">
        <title>Genome sequencing of the rare red list fungi Phlebia centrifuga.</title>
        <authorList>
            <person name="Buettner E."/>
            <person name="Kellner H."/>
        </authorList>
    </citation>
    <scope>NUCLEOTIDE SEQUENCE [LARGE SCALE GENOMIC DNA]</scope>
    <source>
        <strain evidence="4 5">DSM 108282</strain>
    </source>
</reference>
<dbReference type="InterPro" id="IPR023210">
    <property type="entry name" value="NADP_OxRdtase_dom"/>
</dbReference>
<keyword evidence="5" id="KW-1185">Reference proteome</keyword>
<dbReference type="PANTHER" id="PTHR43364">
    <property type="entry name" value="NADH-SPECIFIC METHYLGLYOXAL REDUCTASE-RELATED"/>
    <property type="match status" value="1"/>
</dbReference>
<evidence type="ECO:0000259" key="3">
    <source>
        <dbReference type="Pfam" id="PF00248"/>
    </source>
</evidence>
<evidence type="ECO:0000313" key="5">
    <source>
        <dbReference type="Proteomes" id="UP000309038"/>
    </source>
</evidence>
<proteinExistence type="inferred from homology"/>
<dbReference type="EMBL" id="SGPJ01000054">
    <property type="protein sequence ID" value="THH00307.1"/>
    <property type="molecule type" value="Genomic_DNA"/>
</dbReference>
<feature type="domain" description="NADP-dependent oxidoreductase" evidence="3">
    <location>
        <begin position="3"/>
        <end position="302"/>
    </location>
</feature>
<protein>
    <recommendedName>
        <fullName evidence="3">NADP-dependent oxidoreductase domain-containing protein</fullName>
    </recommendedName>
</protein>
<gene>
    <name evidence="4" type="ORF">EW026_g2223</name>
</gene>
<dbReference type="InterPro" id="IPR036812">
    <property type="entry name" value="NAD(P)_OxRdtase_dom_sf"/>
</dbReference>